<proteinExistence type="predicted"/>
<reference evidence="1" key="1">
    <citation type="submission" date="2022-11" db="EMBL/GenBank/DDBJ databases">
        <title>Genome Sequence of Boeremia exigua.</title>
        <authorList>
            <person name="Buettner E."/>
        </authorList>
    </citation>
    <scope>NUCLEOTIDE SEQUENCE</scope>
    <source>
        <strain evidence="1">CU02</strain>
    </source>
</reference>
<comment type="caution">
    <text evidence="1">The sequence shown here is derived from an EMBL/GenBank/DDBJ whole genome shotgun (WGS) entry which is preliminary data.</text>
</comment>
<protein>
    <submittedName>
        <fullName evidence="1">Uncharacterized protein</fullName>
    </submittedName>
</protein>
<evidence type="ECO:0000313" key="2">
    <source>
        <dbReference type="Proteomes" id="UP001153331"/>
    </source>
</evidence>
<dbReference type="Proteomes" id="UP001153331">
    <property type="component" value="Unassembled WGS sequence"/>
</dbReference>
<dbReference type="EMBL" id="JAPHNI010000738">
    <property type="protein sequence ID" value="KAJ8108515.1"/>
    <property type="molecule type" value="Genomic_DNA"/>
</dbReference>
<gene>
    <name evidence="1" type="ORF">OPT61_g8123</name>
</gene>
<name>A0ACC2I078_9PLEO</name>
<accession>A0ACC2I078</accession>
<evidence type="ECO:0000313" key="1">
    <source>
        <dbReference type="EMBL" id="KAJ8108515.1"/>
    </source>
</evidence>
<keyword evidence="2" id="KW-1185">Reference proteome</keyword>
<sequence length="114" mass="12528">MPPAKAESMTIPVIDISNPSDEVARQVLDAASTHGFLFIKNDGVTIPPQDIDDMFKLNESQDFFTSPEEHKGEYAIHSDKAGGINRGWVKMAGEALDPEGQKVNLQNHTHARIT</sequence>
<organism evidence="1 2">
    <name type="scientific">Boeremia exigua</name>
    <dbReference type="NCBI Taxonomy" id="749465"/>
    <lineage>
        <taxon>Eukaryota</taxon>
        <taxon>Fungi</taxon>
        <taxon>Dikarya</taxon>
        <taxon>Ascomycota</taxon>
        <taxon>Pezizomycotina</taxon>
        <taxon>Dothideomycetes</taxon>
        <taxon>Pleosporomycetidae</taxon>
        <taxon>Pleosporales</taxon>
        <taxon>Pleosporineae</taxon>
        <taxon>Didymellaceae</taxon>
        <taxon>Boeremia</taxon>
    </lineage>
</organism>